<dbReference type="Gene3D" id="3.30.420.40">
    <property type="match status" value="2"/>
</dbReference>
<dbReference type="SUPFAM" id="SSF53067">
    <property type="entry name" value="Actin-like ATPase domain"/>
    <property type="match status" value="2"/>
</dbReference>
<evidence type="ECO:0000313" key="1">
    <source>
        <dbReference type="EMBL" id="GJM61918.1"/>
    </source>
</evidence>
<dbReference type="InterPro" id="IPR052519">
    <property type="entry name" value="Euk-type_GlcNAc_Kinase"/>
</dbReference>
<dbReference type="PANTHER" id="PTHR43190">
    <property type="entry name" value="N-ACETYL-D-GLUCOSAMINE KINASE"/>
    <property type="match status" value="1"/>
</dbReference>
<organism evidence="1 2">
    <name type="scientific">Persicobacter diffluens</name>
    <dbReference type="NCBI Taxonomy" id="981"/>
    <lineage>
        <taxon>Bacteria</taxon>
        <taxon>Pseudomonadati</taxon>
        <taxon>Bacteroidota</taxon>
        <taxon>Cytophagia</taxon>
        <taxon>Cytophagales</taxon>
        <taxon>Persicobacteraceae</taxon>
        <taxon>Persicobacter</taxon>
    </lineage>
</organism>
<keyword evidence="2" id="KW-1185">Reference proteome</keyword>
<accession>A0AAN5AMJ4</accession>
<protein>
    <submittedName>
        <fullName evidence="1">ATPase</fullName>
    </submittedName>
</protein>
<dbReference type="PANTHER" id="PTHR43190:SF3">
    <property type="entry name" value="N-ACETYL-D-GLUCOSAMINE KINASE"/>
    <property type="match status" value="1"/>
</dbReference>
<gene>
    <name evidence="1" type="ORF">PEDI_24700</name>
</gene>
<sequence length="284" mass="31971">MSNIQLIVDSGGTKASWAFTNLPFEEIVETKGLHPLLLSREQMLEIIRSVEWPVPFGAVKEIFFYGAGCGQQVNVQKVRNVLRYCFPQATVVVESDLLAAARALYGREKGLMGILGTGAHAAYYNGEGIDEKATSLGWLLSDEGSGALLGKELLQKILRKKMSLEILHDFREYAQSTDAEIIQALYATSSANRYCAQFVPFLAQHIHKPEIMALVKGQFEIYYQEYLKPLVIKTPCELRMVGGVAWHFQHILKEVLKNEGLNLELVEKTPIRSLLKYHQKKTEL</sequence>
<name>A0AAN5AMJ4_9BACT</name>
<dbReference type="CDD" id="cd24079">
    <property type="entry name" value="ASKHA_NBD_PG1100-like"/>
    <property type="match status" value="1"/>
</dbReference>
<dbReference type="Proteomes" id="UP001310022">
    <property type="component" value="Unassembled WGS sequence"/>
</dbReference>
<proteinExistence type="predicted"/>
<comment type="caution">
    <text evidence="1">The sequence shown here is derived from an EMBL/GenBank/DDBJ whole genome shotgun (WGS) entry which is preliminary data.</text>
</comment>
<dbReference type="EMBL" id="BQKE01000001">
    <property type="protein sequence ID" value="GJM61918.1"/>
    <property type="molecule type" value="Genomic_DNA"/>
</dbReference>
<dbReference type="InterPro" id="IPR043129">
    <property type="entry name" value="ATPase_NBD"/>
</dbReference>
<dbReference type="RefSeq" id="WP_338237348.1">
    <property type="nucleotide sequence ID" value="NZ_BQKE01000001.1"/>
</dbReference>
<evidence type="ECO:0000313" key="2">
    <source>
        <dbReference type="Proteomes" id="UP001310022"/>
    </source>
</evidence>
<reference evidence="1 2" key="1">
    <citation type="submission" date="2021-12" db="EMBL/GenBank/DDBJ databases">
        <title>Genome sequencing of bacteria with rrn-lacking chromosome and rrn-plasmid.</title>
        <authorList>
            <person name="Anda M."/>
            <person name="Iwasaki W."/>
        </authorList>
    </citation>
    <scope>NUCLEOTIDE SEQUENCE [LARGE SCALE GENOMIC DNA]</scope>
    <source>
        <strain evidence="1 2">NBRC 15940</strain>
    </source>
</reference>
<dbReference type="Gene3D" id="1.10.720.160">
    <property type="match status" value="1"/>
</dbReference>
<dbReference type="AlphaFoldDB" id="A0AAN5AMJ4"/>